<dbReference type="Proteomes" id="UP001424741">
    <property type="component" value="Unassembled WGS sequence"/>
</dbReference>
<dbReference type="RefSeq" id="WP_346188626.1">
    <property type="nucleotide sequence ID" value="NZ_BAABRL010000006.1"/>
</dbReference>
<keyword evidence="2" id="KW-1185">Reference proteome</keyword>
<comment type="caution">
    <text evidence="1">The sequence shown here is derived from an EMBL/GenBank/DDBJ whole genome shotgun (WGS) entry which is preliminary data.</text>
</comment>
<proteinExistence type="predicted"/>
<evidence type="ECO:0000313" key="2">
    <source>
        <dbReference type="Proteomes" id="UP001424741"/>
    </source>
</evidence>
<evidence type="ECO:0000313" key="1">
    <source>
        <dbReference type="EMBL" id="GAA5495889.1"/>
    </source>
</evidence>
<protein>
    <submittedName>
        <fullName evidence="1">Uncharacterized protein</fullName>
    </submittedName>
</protein>
<reference evidence="1 2" key="1">
    <citation type="submission" date="2024-02" db="EMBL/GenBank/DDBJ databases">
        <title>Rubritalea halochordaticola NBRC 107102.</title>
        <authorList>
            <person name="Ichikawa N."/>
            <person name="Katano-Makiyama Y."/>
            <person name="Hidaka K."/>
        </authorList>
    </citation>
    <scope>NUCLEOTIDE SEQUENCE [LARGE SCALE GENOMIC DNA]</scope>
    <source>
        <strain evidence="1 2">NBRC 107102</strain>
    </source>
</reference>
<name>A0ABP9V2S2_9BACT</name>
<organism evidence="1 2">
    <name type="scientific">Rubritalea halochordaticola</name>
    <dbReference type="NCBI Taxonomy" id="714537"/>
    <lineage>
        <taxon>Bacteria</taxon>
        <taxon>Pseudomonadati</taxon>
        <taxon>Verrucomicrobiota</taxon>
        <taxon>Verrucomicrobiia</taxon>
        <taxon>Verrucomicrobiales</taxon>
        <taxon>Rubritaleaceae</taxon>
        <taxon>Rubritalea</taxon>
    </lineage>
</organism>
<accession>A0ABP9V2S2</accession>
<dbReference type="EMBL" id="BAABRL010000006">
    <property type="protein sequence ID" value="GAA5495889.1"/>
    <property type="molecule type" value="Genomic_DNA"/>
</dbReference>
<gene>
    <name evidence="1" type="ORF">Rhal01_02070</name>
</gene>
<sequence length="155" mass="17961">MMLSALTLVAEIPKEHLQTFYRVSVECQNGRYKIQHLRPGMNIDPSQVEPFVKRIDKLLGELVEKKALKQEVIELKNPNEMEREEQGKMFKMVMDAVGNLGEEYGFYVAAEMVDMGLRREVMTVQKEDAFTFTLRMPEKELQALKKQLTDAGFMK</sequence>